<reference evidence="4" key="1">
    <citation type="submission" date="2022-07" db="EMBL/GenBank/DDBJ databases">
        <title>Taxonomy of Novel Oxalotrophic and Methylotrophic Bacteria.</title>
        <authorList>
            <person name="Sahin N."/>
            <person name="Tani A."/>
        </authorList>
    </citation>
    <scope>NUCLEOTIDE SEQUENCE</scope>
    <source>
        <strain evidence="4">AM327</strain>
    </source>
</reference>
<dbReference type="GO" id="GO:0015562">
    <property type="term" value="F:efflux transmembrane transporter activity"/>
    <property type="evidence" value="ECO:0007669"/>
    <property type="project" value="InterPro"/>
</dbReference>
<evidence type="ECO:0000256" key="1">
    <source>
        <dbReference type="ARBA" id="ARBA00007613"/>
    </source>
</evidence>
<keyword evidence="2" id="KW-1134">Transmembrane beta strand</keyword>
<keyword evidence="5" id="KW-1185">Reference proteome</keyword>
<keyword evidence="2" id="KW-0472">Membrane</keyword>
<comment type="subcellular location">
    <subcellularLocation>
        <location evidence="2">Cell membrane</location>
        <topology evidence="2">Lipid-anchor</topology>
    </subcellularLocation>
</comment>
<dbReference type="AlphaFoldDB" id="A0A9W6EW65"/>
<dbReference type="Pfam" id="PF02321">
    <property type="entry name" value="OEP"/>
    <property type="match status" value="2"/>
</dbReference>
<accession>A0A9W6EW65</accession>
<dbReference type="PANTHER" id="PTHR30203">
    <property type="entry name" value="OUTER MEMBRANE CATION EFFLUX PROTEIN"/>
    <property type="match status" value="1"/>
</dbReference>
<dbReference type="PANTHER" id="PTHR30203:SF30">
    <property type="entry name" value="OUTER MEMBRANE PROTEIN-RELATED"/>
    <property type="match status" value="1"/>
</dbReference>
<keyword evidence="3" id="KW-0175">Coiled coil</keyword>
<evidence type="ECO:0000313" key="5">
    <source>
        <dbReference type="Proteomes" id="UP001143545"/>
    </source>
</evidence>
<evidence type="ECO:0000313" key="4">
    <source>
        <dbReference type="EMBL" id="GLB52493.1"/>
    </source>
</evidence>
<keyword evidence="2" id="KW-0449">Lipoprotein</keyword>
<keyword evidence="2" id="KW-0812">Transmembrane</keyword>
<evidence type="ECO:0000256" key="2">
    <source>
        <dbReference type="RuleBase" id="RU362097"/>
    </source>
</evidence>
<dbReference type="Gene3D" id="2.20.200.10">
    <property type="entry name" value="Outer membrane efflux proteins (OEP)"/>
    <property type="match status" value="1"/>
</dbReference>
<comment type="similarity">
    <text evidence="1 2">Belongs to the outer membrane factor (OMF) (TC 1.B.17) family.</text>
</comment>
<dbReference type="SUPFAM" id="SSF56954">
    <property type="entry name" value="Outer membrane efflux proteins (OEP)"/>
    <property type="match status" value="1"/>
</dbReference>
<sequence length="485" mass="53959">MLVGTAVVGCKVGNPYKRPVLYTGTPTYYTPGGVPTDTLLLVTQEVKDSMLLSEIPWGEYLQDTVLVGLIEEALVNNIDMQKALQNLHIGMESLEQSKANFLPSVNSTPGGYRSDYYSENYNNYGSNRARKNHGEGAIPNSFYTERLEYSSALQASWEADIWGKLRWKKEAARAQYMKSVAFKKALQTAIISEVAATYYNLLMLKAQIAVAKQNFQLNDSTLNIVRLQYDAGETTSLAVRQTQSRMLKSKTLIPELQCAYALEENKLNQLLGRFPQPIVITSELDEVRFQDIYETGVPLDLIKNRPDVAMAEYELIRRNAKAGVAEALTYPQLTIDASLGLNSRTLDGFLNPVSSGFAILNGAIFQPIFNNRKLKTNYRVALSEKEIAQLDFKDTLIDAIGDVSGSLATLDKLEEEYAIAQERIQVTRQGLKDAGLLFKSGFANYLEVIAAQTDALESELNLIAIKKQILIANVELYRSLGGGWQ</sequence>
<gene>
    <name evidence="4" type="ORF">NBRC110019_15330</name>
</gene>
<dbReference type="Proteomes" id="UP001143545">
    <property type="component" value="Unassembled WGS sequence"/>
</dbReference>
<comment type="caution">
    <text evidence="4">The sequence shown here is derived from an EMBL/GenBank/DDBJ whole genome shotgun (WGS) entry which is preliminary data.</text>
</comment>
<dbReference type="Gene3D" id="1.20.1600.10">
    <property type="entry name" value="Outer membrane efflux proteins (OEP)"/>
    <property type="match status" value="1"/>
</dbReference>
<dbReference type="InterPro" id="IPR003423">
    <property type="entry name" value="OMP_efflux"/>
</dbReference>
<dbReference type="GO" id="GO:0005886">
    <property type="term" value="C:plasma membrane"/>
    <property type="evidence" value="ECO:0007669"/>
    <property type="project" value="UniProtKB-SubCell"/>
</dbReference>
<name>A0A9W6EW65_9FLAO</name>
<dbReference type="NCBIfam" id="TIGR01845">
    <property type="entry name" value="outer_NodT"/>
    <property type="match status" value="1"/>
</dbReference>
<dbReference type="InterPro" id="IPR010131">
    <property type="entry name" value="MdtP/NodT-like"/>
</dbReference>
<proteinExistence type="inferred from homology"/>
<organism evidence="4 5">
    <name type="scientific">Neptunitalea chrysea</name>
    <dbReference type="NCBI Taxonomy" id="1647581"/>
    <lineage>
        <taxon>Bacteria</taxon>
        <taxon>Pseudomonadati</taxon>
        <taxon>Bacteroidota</taxon>
        <taxon>Flavobacteriia</taxon>
        <taxon>Flavobacteriales</taxon>
        <taxon>Flavobacteriaceae</taxon>
        <taxon>Neptunitalea</taxon>
    </lineage>
</organism>
<dbReference type="EMBL" id="BRVP01000009">
    <property type="protein sequence ID" value="GLB52493.1"/>
    <property type="molecule type" value="Genomic_DNA"/>
</dbReference>
<keyword evidence="2" id="KW-0564">Palmitate</keyword>
<protein>
    <submittedName>
        <fullName evidence="4">RND transporter</fullName>
    </submittedName>
</protein>
<feature type="coiled-coil region" evidence="3">
    <location>
        <begin position="403"/>
        <end position="430"/>
    </location>
</feature>
<evidence type="ECO:0000256" key="3">
    <source>
        <dbReference type="SAM" id="Coils"/>
    </source>
</evidence>